<evidence type="ECO:0000313" key="2">
    <source>
        <dbReference type="Proteomes" id="UP000008204"/>
    </source>
</evidence>
<name>B7K3I1_RIPO1</name>
<dbReference type="Proteomes" id="UP000008204">
    <property type="component" value="Chromosome"/>
</dbReference>
<dbReference type="NCBIfam" id="NF045647">
    <property type="entry name" value="alr0857_fam"/>
    <property type="match status" value="1"/>
</dbReference>
<dbReference type="InterPro" id="IPR054664">
    <property type="entry name" value="Alr0857-like"/>
</dbReference>
<dbReference type="eggNOG" id="ENOG5032S84">
    <property type="taxonomic scope" value="Bacteria"/>
</dbReference>
<organism evidence="1 2">
    <name type="scientific">Rippkaea orientalis (strain PCC 8801 / RF-1)</name>
    <name type="common">Cyanothece sp. (strain PCC 8801)</name>
    <dbReference type="NCBI Taxonomy" id="41431"/>
    <lineage>
        <taxon>Bacteria</taxon>
        <taxon>Bacillati</taxon>
        <taxon>Cyanobacteriota</taxon>
        <taxon>Cyanophyceae</taxon>
        <taxon>Oscillatoriophycideae</taxon>
        <taxon>Chroococcales</taxon>
        <taxon>Aphanothecaceae</taxon>
        <taxon>Rippkaea</taxon>
        <taxon>Rippkaea orientalis</taxon>
    </lineage>
</organism>
<dbReference type="AlphaFoldDB" id="B7K3I1"/>
<reference evidence="2" key="1">
    <citation type="journal article" date="2011" name="MBio">
        <title>Novel metabolic attributes of the genus Cyanothece, comprising a group of unicellular nitrogen-fixing Cyanobacteria.</title>
        <authorList>
            <person name="Bandyopadhyay A."/>
            <person name="Elvitigala T."/>
            <person name="Welsh E."/>
            <person name="Stockel J."/>
            <person name="Liberton M."/>
            <person name="Min H."/>
            <person name="Sherman L.A."/>
            <person name="Pakrasi H.B."/>
        </authorList>
    </citation>
    <scope>NUCLEOTIDE SEQUENCE [LARGE SCALE GENOMIC DNA]</scope>
    <source>
        <strain evidence="2">PCC 8801</strain>
    </source>
</reference>
<evidence type="ECO:0000313" key="1">
    <source>
        <dbReference type="EMBL" id="ACK65323.1"/>
    </source>
</evidence>
<dbReference type="OrthoDB" id="530474at2"/>
<dbReference type="STRING" id="41431.PCC8801_1258"/>
<keyword evidence="2" id="KW-1185">Reference proteome</keyword>
<dbReference type="EMBL" id="CP001287">
    <property type="protein sequence ID" value="ACK65323.1"/>
    <property type="molecule type" value="Genomic_DNA"/>
</dbReference>
<proteinExistence type="predicted"/>
<gene>
    <name evidence="1" type="ordered locus">PCC8801_1258</name>
</gene>
<dbReference type="KEGG" id="cyp:PCC8801_1258"/>
<protein>
    <submittedName>
        <fullName evidence="1">Uncharacterized protein</fullName>
    </submittedName>
</protein>
<dbReference type="HOGENOM" id="CLU_160064_0_0_3"/>
<accession>B7K3I1</accession>
<dbReference type="RefSeq" id="WP_012594597.1">
    <property type="nucleotide sequence ID" value="NC_011726.1"/>
</dbReference>
<sequence length="129" mass="14510">MLKLIYTENGFDLELLTQGVEEWLTNRVVLAVRSGTELLVQPSTAAFLLPSDLTHLDELVKASQTQVGEILAVNVCDRQWVEVVLQGTWLTSEPDGDEGLFVSKLSDRAELFLYQLWQEAGDREEVIDC</sequence>